<dbReference type="GO" id="GO:0005829">
    <property type="term" value="C:cytosol"/>
    <property type="evidence" value="ECO:0007669"/>
    <property type="project" value="TreeGrafter"/>
</dbReference>
<feature type="domain" description="Gcp-like" evidence="1">
    <location>
        <begin position="29"/>
        <end position="227"/>
    </location>
</feature>
<dbReference type="AlphaFoldDB" id="A0A6N2SVG4"/>
<dbReference type="EMBL" id="CACRSY010000009">
    <property type="protein sequence ID" value="VYS97547.1"/>
    <property type="molecule type" value="Genomic_DNA"/>
</dbReference>
<protein>
    <submittedName>
        <fullName evidence="2">tRNA threonylcarbamoyladenosine biosynthesis protein TsaB</fullName>
    </submittedName>
</protein>
<dbReference type="GO" id="GO:0002949">
    <property type="term" value="P:tRNA threonylcarbamoyladenosine modification"/>
    <property type="evidence" value="ECO:0007669"/>
    <property type="project" value="InterPro"/>
</dbReference>
<reference evidence="2" key="1">
    <citation type="submission" date="2019-11" db="EMBL/GenBank/DDBJ databases">
        <authorList>
            <person name="Feng L."/>
        </authorList>
    </citation>
    <scope>NUCLEOTIDE SEQUENCE</scope>
    <source>
        <strain evidence="2">BhanseniiLFYP23</strain>
    </source>
</reference>
<dbReference type="InterPro" id="IPR000905">
    <property type="entry name" value="Gcp-like_dom"/>
</dbReference>
<dbReference type="NCBIfam" id="TIGR03725">
    <property type="entry name" value="T6A_YeaZ"/>
    <property type="match status" value="1"/>
</dbReference>
<sequence>MKILALDSSGLVASVAVMENDTLVAEYTMNYKKTHSQTLLPMLDEIKNNIQVDLSSIDAIAVAAGPGSFTGLRIGSATAKGLGLALDKPLIAVPTVDALAYNLYDTGEDTVVCPIMDARRNQVYTGIYKFQNHEMAIVKEQDALSIQELLEVLNGIGKKVIFLGDGVPVFKEIIKEKCKVEYSFAPAHLSRQRAGAVAALAGIYFAQGRIQTATEHQPDYLRVSQAERERAERLAKTENA</sequence>
<dbReference type="InterPro" id="IPR022496">
    <property type="entry name" value="T6A_TsaB"/>
</dbReference>
<dbReference type="InterPro" id="IPR043129">
    <property type="entry name" value="ATPase_NBD"/>
</dbReference>
<dbReference type="SUPFAM" id="SSF53067">
    <property type="entry name" value="Actin-like ATPase domain"/>
    <property type="match status" value="2"/>
</dbReference>
<evidence type="ECO:0000313" key="2">
    <source>
        <dbReference type="EMBL" id="VYS97547.1"/>
    </source>
</evidence>
<organism evidence="2">
    <name type="scientific">Blautia hansenii</name>
    <name type="common">Ruminococcus hansenii</name>
    <dbReference type="NCBI Taxonomy" id="1322"/>
    <lineage>
        <taxon>Bacteria</taxon>
        <taxon>Bacillati</taxon>
        <taxon>Bacillota</taxon>
        <taxon>Clostridia</taxon>
        <taxon>Lachnospirales</taxon>
        <taxon>Lachnospiraceae</taxon>
        <taxon>Blautia</taxon>
    </lineage>
</organism>
<name>A0A6N2SVG4_BLAHA</name>
<dbReference type="PANTHER" id="PTHR11735:SF11">
    <property type="entry name" value="TRNA THREONYLCARBAMOYLADENOSINE BIOSYNTHESIS PROTEIN TSAB"/>
    <property type="match status" value="1"/>
</dbReference>
<dbReference type="Pfam" id="PF00814">
    <property type="entry name" value="TsaD"/>
    <property type="match status" value="1"/>
</dbReference>
<gene>
    <name evidence="2" type="primary">tsaB</name>
    <name evidence="2" type="ORF">BHLFYP23_02304</name>
</gene>
<proteinExistence type="predicted"/>
<accession>A0A6N2SVG4</accession>
<dbReference type="Gene3D" id="3.30.420.40">
    <property type="match status" value="2"/>
</dbReference>
<dbReference type="PANTHER" id="PTHR11735">
    <property type="entry name" value="TRNA N6-ADENOSINE THREONYLCARBAMOYLTRANSFERASE"/>
    <property type="match status" value="1"/>
</dbReference>
<dbReference type="RefSeq" id="WP_004220549.1">
    <property type="nucleotide sequence ID" value="NZ_CACRSY010000009.1"/>
</dbReference>
<dbReference type="CDD" id="cd24032">
    <property type="entry name" value="ASKHA_NBD_TsaB"/>
    <property type="match status" value="1"/>
</dbReference>
<evidence type="ECO:0000259" key="1">
    <source>
        <dbReference type="Pfam" id="PF00814"/>
    </source>
</evidence>